<protein>
    <submittedName>
        <fullName evidence="2">Uncharacterized protein</fullName>
    </submittedName>
</protein>
<proteinExistence type="predicted"/>
<comment type="caution">
    <text evidence="2">The sequence shown here is derived from an EMBL/GenBank/DDBJ whole genome shotgun (WGS) entry which is preliminary data.</text>
</comment>
<name>A0AAW1CM49_9HEMI</name>
<organism evidence="2 3">
    <name type="scientific">Rhynocoris fuscipes</name>
    <dbReference type="NCBI Taxonomy" id="488301"/>
    <lineage>
        <taxon>Eukaryota</taxon>
        <taxon>Metazoa</taxon>
        <taxon>Ecdysozoa</taxon>
        <taxon>Arthropoda</taxon>
        <taxon>Hexapoda</taxon>
        <taxon>Insecta</taxon>
        <taxon>Pterygota</taxon>
        <taxon>Neoptera</taxon>
        <taxon>Paraneoptera</taxon>
        <taxon>Hemiptera</taxon>
        <taxon>Heteroptera</taxon>
        <taxon>Panheteroptera</taxon>
        <taxon>Cimicomorpha</taxon>
        <taxon>Reduviidae</taxon>
        <taxon>Harpactorinae</taxon>
        <taxon>Harpactorini</taxon>
        <taxon>Rhynocoris</taxon>
    </lineage>
</organism>
<evidence type="ECO:0000313" key="2">
    <source>
        <dbReference type="EMBL" id="KAK9499402.1"/>
    </source>
</evidence>
<evidence type="ECO:0000256" key="1">
    <source>
        <dbReference type="SAM" id="MobiDB-lite"/>
    </source>
</evidence>
<keyword evidence="3" id="KW-1185">Reference proteome</keyword>
<reference evidence="2 3" key="1">
    <citation type="submission" date="2022-12" db="EMBL/GenBank/DDBJ databases">
        <title>Chromosome-level genome assembly of true bugs.</title>
        <authorList>
            <person name="Ma L."/>
            <person name="Li H."/>
        </authorList>
    </citation>
    <scope>NUCLEOTIDE SEQUENCE [LARGE SCALE GENOMIC DNA]</scope>
    <source>
        <strain evidence="2">Lab_2022b</strain>
    </source>
</reference>
<accession>A0AAW1CM49</accession>
<dbReference type="EMBL" id="JAPXFL010000011">
    <property type="protein sequence ID" value="KAK9499402.1"/>
    <property type="molecule type" value="Genomic_DNA"/>
</dbReference>
<dbReference type="AlphaFoldDB" id="A0AAW1CM49"/>
<gene>
    <name evidence="2" type="ORF">O3M35_002446</name>
</gene>
<feature type="compositionally biased region" description="Basic residues" evidence="1">
    <location>
        <begin position="66"/>
        <end position="81"/>
    </location>
</feature>
<feature type="region of interest" description="Disordered" evidence="1">
    <location>
        <begin position="56"/>
        <end position="99"/>
    </location>
</feature>
<sequence length="113" mass="12158">MSDSCTLVAVRSLYEPPPKTLSPKSGVANTSLVFSTSICDLNSVGTSDDCSDILSPATALPPQVPARRHRLQQRASRRRGVMLRASSIPRVSDSPNVGLAQTYEHNVSQIVTH</sequence>
<dbReference type="Proteomes" id="UP001461498">
    <property type="component" value="Unassembled WGS sequence"/>
</dbReference>
<evidence type="ECO:0000313" key="3">
    <source>
        <dbReference type="Proteomes" id="UP001461498"/>
    </source>
</evidence>